<evidence type="ECO:0000256" key="15">
    <source>
        <dbReference type="PIRSR" id="PIRSR037913-1"/>
    </source>
</evidence>
<dbReference type="InterPro" id="IPR000286">
    <property type="entry name" value="HDACs"/>
</dbReference>
<evidence type="ECO:0000256" key="10">
    <source>
        <dbReference type="ARBA" id="ARBA00022853"/>
    </source>
</evidence>
<keyword evidence="7" id="KW-0678">Repressor</keyword>
<dbReference type="PRINTS" id="PR01271">
    <property type="entry name" value="HISDACETLASE"/>
</dbReference>
<evidence type="ECO:0000256" key="1">
    <source>
        <dbReference type="ARBA" id="ARBA00001968"/>
    </source>
</evidence>
<evidence type="ECO:0000256" key="8">
    <source>
        <dbReference type="ARBA" id="ARBA00022723"/>
    </source>
</evidence>
<evidence type="ECO:0000256" key="14">
    <source>
        <dbReference type="PIRNR" id="PIRNR037913"/>
    </source>
</evidence>
<dbReference type="Proteomes" id="UP000317494">
    <property type="component" value="Unassembled WGS sequence"/>
</dbReference>
<comment type="similarity">
    <text evidence="14">Belongs to the histone deacetylase family. HD Type 1 subfamily.</text>
</comment>
<dbReference type="PANTHER" id="PTHR10625:SF14">
    <property type="entry name" value="HISTONE DEACETYLASE 8"/>
    <property type="match status" value="1"/>
</dbReference>
<dbReference type="InterPro" id="IPR023801">
    <property type="entry name" value="His_deacetylse_dom"/>
</dbReference>
<sequence length="386" mass="41796">MNGCEEQGGSKAATSKDFGHQSKHRRVGYLFSQELMNAADLLPANVGRSNLVHSLIHAYGLPGDMIPINPRPATLDQLLAFHDSGYLDCIASPTPQHLEEYGLEHDCPLFPSLPTYCSLVAGASITAAQQLVAGAVDIALNWDGGRHHAHRDRASGFCYVNDIVLAILELQKRYTQILYIDFDVHHCDGVESAFLYTKRVMTLSFHRCESAFFPGTGTEFDAGRGKGGNHAINVPLRKGLCGPSLLQLFHPISKAILARLKPDCIVLQLGADGVSGDPLDGGWNLDTHVLPSVVTEVVSWAKPTLILGGGGYHHANCARTWTLATASAIGRTIEDEIPDHDHLTMYTPDFLISAPSGNMVDENKPRLSEIVERVLAVLPPANSEAI</sequence>
<feature type="binding site" evidence="16">
    <location>
        <position position="312"/>
    </location>
    <ligand>
        <name>substrate</name>
    </ligand>
</feature>
<evidence type="ECO:0000313" key="19">
    <source>
        <dbReference type="EMBL" id="TPX46377.1"/>
    </source>
</evidence>
<evidence type="ECO:0000256" key="13">
    <source>
        <dbReference type="ARBA" id="ARBA00023242"/>
    </source>
</evidence>
<evidence type="ECO:0000256" key="6">
    <source>
        <dbReference type="ARBA" id="ARBA00022490"/>
    </source>
</evidence>
<keyword evidence="10 14" id="KW-0156">Chromatin regulator</keyword>
<dbReference type="GO" id="GO:0031507">
    <property type="term" value="P:heterochromatin formation"/>
    <property type="evidence" value="ECO:0007669"/>
    <property type="project" value="TreeGrafter"/>
</dbReference>
<comment type="subcellular location">
    <subcellularLocation>
        <location evidence="3">Chromosome</location>
    </subcellularLocation>
    <subcellularLocation>
        <location evidence="4">Cytoplasm</location>
    </subcellularLocation>
    <subcellularLocation>
        <location evidence="2 14">Nucleus</location>
    </subcellularLocation>
</comment>
<dbReference type="EC" id="3.5.1.98" evidence="14"/>
<dbReference type="AlphaFoldDB" id="A0A507D4X5"/>
<accession>A0A507D4X5</accession>
<evidence type="ECO:0000256" key="17">
    <source>
        <dbReference type="PIRSR" id="PIRSR037913-3"/>
    </source>
</evidence>
<dbReference type="PRINTS" id="PR01270">
    <property type="entry name" value="HDASUPER"/>
</dbReference>
<dbReference type="GO" id="GO:0005694">
    <property type="term" value="C:chromosome"/>
    <property type="evidence" value="ECO:0007669"/>
    <property type="project" value="UniProtKB-SubCell"/>
</dbReference>
<dbReference type="InterPro" id="IPR023696">
    <property type="entry name" value="Ureohydrolase_dom_sf"/>
</dbReference>
<dbReference type="EMBL" id="QEAN01000137">
    <property type="protein sequence ID" value="TPX46377.1"/>
    <property type="molecule type" value="Genomic_DNA"/>
</dbReference>
<comment type="catalytic activity">
    <reaction evidence="14">
        <text>N(6)-acetyl-L-lysyl-[histone] + H2O = L-lysyl-[histone] + acetate</text>
        <dbReference type="Rhea" id="RHEA:58196"/>
        <dbReference type="Rhea" id="RHEA-COMP:9845"/>
        <dbReference type="Rhea" id="RHEA-COMP:11338"/>
        <dbReference type="ChEBI" id="CHEBI:15377"/>
        <dbReference type="ChEBI" id="CHEBI:29969"/>
        <dbReference type="ChEBI" id="CHEBI:30089"/>
        <dbReference type="ChEBI" id="CHEBI:61930"/>
        <dbReference type="EC" id="3.5.1.98"/>
    </reaction>
</comment>
<dbReference type="Gene3D" id="3.40.800.20">
    <property type="entry name" value="Histone deacetylase domain"/>
    <property type="match status" value="1"/>
</dbReference>
<dbReference type="GO" id="GO:0046872">
    <property type="term" value="F:metal ion binding"/>
    <property type="evidence" value="ECO:0007669"/>
    <property type="project" value="UniProtKB-KW"/>
</dbReference>
<dbReference type="VEuPathDB" id="FungiDB:SeMB42_g03719"/>
<dbReference type="GO" id="GO:0005634">
    <property type="term" value="C:nucleus"/>
    <property type="evidence" value="ECO:0007669"/>
    <property type="project" value="UniProtKB-SubCell"/>
</dbReference>
<evidence type="ECO:0000313" key="21">
    <source>
        <dbReference type="Proteomes" id="UP000317494"/>
    </source>
</evidence>
<keyword evidence="9 14" id="KW-0378">Hydrolase</keyword>
<evidence type="ECO:0000256" key="2">
    <source>
        <dbReference type="ARBA" id="ARBA00004123"/>
    </source>
</evidence>
<evidence type="ECO:0000313" key="20">
    <source>
        <dbReference type="EMBL" id="TPX47822.1"/>
    </source>
</evidence>
<evidence type="ECO:0000256" key="7">
    <source>
        <dbReference type="ARBA" id="ARBA00022491"/>
    </source>
</evidence>
<dbReference type="Proteomes" id="UP000320475">
    <property type="component" value="Unassembled WGS sequence"/>
</dbReference>
<evidence type="ECO:0000259" key="18">
    <source>
        <dbReference type="Pfam" id="PF00850"/>
    </source>
</evidence>
<feature type="binding site" evidence="16">
    <location>
        <position position="106"/>
    </location>
    <ligand>
        <name>substrate</name>
    </ligand>
</feature>
<dbReference type="EMBL" id="QEAM01000068">
    <property type="protein sequence ID" value="TPX47822.1"/>
    <property type="molecule type" value="Genomic_DNA"/>
</dbReference>
<dbReference type="GO" id="GO:0141221">
    <property type="term" value="F:histone deacetylase activity, hydrolytic mechanism"/>
    <property type="evidence" value="ECO:0007669"/>
    <property type="project" value="UniProtKB-EC"/>
</dbReference>
<name>A0A507D4X5_9FUNG</name>
<keyword evidence="12 14" id="KW-0804">Transcription</keyword>
<keyword evidence="6" id="KW-0963">Cytoplasm</keyword>
<evidence type="ECO:0000256" key="5">
    <source>
        <dbReference type="ARBA" id="ARBA00022454"/>
    </source>
</evidence>
<organism evidence="19 21">
    <name type="scientific">Synchytrium endobioticum</name>
    <dbReference type="NCBI Taxonomy" id="286115"/>
    <lineage>
        <taxon>Eukaryota</taxon>
        <taxon>Fungi</taxon>
        <taxon>Fungi incertae sedis</taxon>
        <taxon>Chytridiomycota</taxon>
        <taxon>Chytridiomycota incertae sedis</taxon>
        <taxon>Chytridiomycetes</taxon>
        <taxon>Synchytriales</taxon>
        <taxon>Synchytriaceae</taxon>
        <taxon>Synchytrium</taxon>
    </lineage>
</organism>
<dbReference type="InterPro" id="IPR037138">
    <property type="entry name" value="His_deacetylse_dom_sf"/>
</dbReference>
<gene>
    <name evidence="20" type="ORF">SeLEV6574_g02449</name>
    <name evidence="19" type="ORF">SeMB42_g03719</name>
</gene>
<evidence type="ECO:0000256" key="12">
    <source>
        <dbReference type="ARBA" id="ARBA00023163"/>
    </source>
</evidence>
<feature type="binding site" evidence="16">
    <location>
        <position position="156"/>
    </location>
    <ligand>
        <name>substrate</name>
    </ligand>
</feature>
<dbReference type="InterPro" id="IPR003084">
    <property type="entry name" value="HDAC_I/II"/>
</dbReference>
<evidence type="ECO:0000256" key="16">
    <source>
        <dbReference type="PIRSR" id="PIRSR037913-2"/>
    </source>
</evidence>
<evidence type="ECO:0000256" key="3">
    <source>
        <dbReference type="ARBA" id="ARBA00004286"/>
    </source>
</evidence>
<proteinExistence type="inferred from homology"/>
<evidence type="ECO:0000256" key="11">
    <source>
        <dbReference type="ARBA" id="ARBA00023015"/>
    </source>
</evidence>
<keyword evidence="21" id="KW-1185">Reference proteome</keyword>
<feature type="binding site" evidence="17">
    <location>
        <position position="272"/>
    </location>
    <ligand>
        <name>a divalent metal cation</name>
        <dbReference type="ChEBI" id="CHEBI:60240"/>
    </ligand>
</feature>
<feature type="binding site" evidence="17">
    <location>
        <position position="183"/>
    </location>
    <ligand>
        <name>a divalent metal cation</name>
        <dbReference type="ChEBI" id="CHEBI:60240"/>
    </ligand>
</feature>
<dbReference type="OrthoDB" id="73273at2759"/>
<dbReference type="PIRSF" id="PIRSF037913">
    <property type="entry name" value="His_deacetylse_1"/>
    <property type="match status" value="1"/>
</dbReference>
<comment type="cofactor">
    <cofactor evidence="1">
        <name>a divalent metal cation</name>
        <dbReference type="ChEBI" id="CHEBI:60240"/>
    </cofactor>
</comment>
<feature type="active site" description="Proton acceptor" evidence="15">
    <location>
        <position position="148"/>
    </location>
</feature>
<dbReference type="SUPFAM" id="SSF52768">
    <property type="entry name" value="Arginase/deacetylase"/>
    <property type="match status" value="1"/>
</dbReference>
<comment type="caution">
    <text evidence="19">The sequence shown here is derived from an EMBL/GenBank/DDBJ whole genome shotgun (WGS) entry which is preliminary data.</text>
</comment>
<feature type="domain" description="Histone deacetylase" evidence="18">
    <location>
        <begin position="43"/>
        <end position="326"/>
    </location>
</feature>
<dbReference type="Pfam" id="PF00850">
    <property type="entry name" value="Hist_deacetyl"/>
    <property type="match status" value="1"/>
</dbReference>
<keyword evidence="5" id="KW-0158">Chromosome</keyword>
<dbReference type="PANTHER" id="PTHR10625">
    <property type="entry name" value="HISTONE DEACETYLASE HDAC1-RELATED"/>
    <property type="match status" value="1"/>
</dbReference>
<dbReference type="GO" id="GO:0005737">
    <property type="term" value="C:cytoplasm"/>
    <property type="evidence" value="ECO:0007669"/>
    <property type="project" value="UniProtKB-SubCell"/>
</dbReference>
<keyword evidence="8 17" id="KW-0479">Metal-binding</keyword>
<evidence type="ECO:0000256" key="9">
    <source>
        <dbReference type="ARBA" id="ARBA00022801"/>
    </source>
</evidence>
<feature type="binding site" evidence="17">
    <location>
        <position position="185"/>
    </location>
    <ligand>
        <name>a divalent metal cation</name>
        <dbReference type="ChEBI" id="CHEBI:60240"/>
    </ligand>
</feature>
<protein>
    <recommendedName>
        <fullName evidence="14">Histone deacetylase</fullName>
        <ecNumber evidence="14">3.5.1.98</ecNumber>
    </recommendedName>
</protein>
<reference evidence="21 22" key="1">
    <citation type="journal article" date="2019" name="Sci. Rep.">
        <title>Comparative genomics of chytrid fungi reveal insights into the obligate biotrophic and pathogenic lifestyle of Synchytrium endobioticum.</title>
        <authorList>
            <person name="van de Vossenberg B.T.L.H."/>
            <person name="Warris S."/>
            <person name="Nguyen H.D.T."/>
            <person name="van Gent-Pelzer M.P.E."/>
            <person name="Joly D.L."/>
            <person name="van de Geest H.C."/>
            <person name="Bonants P.J.M."/>
            <person name="Smith D.S."/>
            <person name="Levesque C.A."/>
            <person name="van der Lee T.A.J."/>
        </authorList>
    </citation>
    <scope>NUCLEOTIDE SEQUENCE [LARGE SCALE GENOMIC DNA]</scope>
    <source>
        <strain evidence="20 22">LEV6574</strain>
        <strain evidence="19 21">MB42</strain>
    </source>
</reference>
<evidence type="ECO:0000313" key="22">
    <source>
        <dbReference type="Proteomes" id="UP000320475"/>
    </source>
</evidence>
<evidence type="ECO:0000256" key="4">
    <source>
        <dbReference type="ARBA" id="ARBA00004496"/>
    </source>
</evidence>
<keyword evidence="11 14" id="KW-0805">Transcription regulation</keyword>
<dbReference type="STRING" id="286115.A0A507D4X5"/>
<keyword evidence="13 14" id="KW-0539">Nucleus</keyword>